<dbReference type="AlphaFoldDB" id="A0A1J1IMX8"/>
<proteinExistence type="predicted"/>
<organism evidence="1 2">
    <name type="scientific">Clunio marinus</name>
    <dbReference type="NCBI Taxonomy" id="568069"/>
    <lineage>
        <taxon>Eukaryota</taxon>
        <taxon>Metazoa</taxon>
        <taxon>Ecdysozoa</taxon>
        <taxon>Arthropoda</taxon>
        <taxon>Hexapoda</taxon>
        <taxon>Insecta</taxon>
        <taxon>Pterygota</taxon>
        <taxon>Neoptera</taxon>
        <taxon>Endopterygota</taxon>
        <taxon>Diptera</taxon>
        <taxon>Nematocera</taxon>
        <taxon>Chironomoidea</taxon>
        <taxon>Chironomidae</taxon>
        <taxon>Clunio</taxon>
    </lineage>
</organism>
<gene>
    <name evidence="1" type="ORF">CLUMA_CG014644</name>
</gene>
<accession>A0A1J1IMX8</accession>
<sequence>MRKIDKARGDVSDVSDDLSTLASCFRMLLKMILVIYKIMNLFVYKAFKLEEAFYEAINKSKSFQ</sequence>
<evidence type="ECO:0000313" key="2">
    <source>
        <dbReference type="Proteomes" id="UP000183832"/>
    </source>
</evidence>
<protein>
    <submittedName>
        <fullName evidence="1">CLUMA_CG014644, isoform A</fullName>
    </submittedName>
</protein>
<evidence type="ECO:0000313" key="1">
    <source>
        <dbReference type="EMBL" id="CRL01591.1"/>
    </source>
</evidence>
<dbReference type="EMBL" id="CVRI01000055">
    <property type="protein sequence ID" value="CRL01591.1"/>
    <property type="molecule type" value="Genomic_DNA"/>
</dbReference>
<keyword evidence="2" id="KW-1185">Reference proteome</keyword>
<reference evidence="1 2" key="1">
    <citation type="submission" date="2015-04" db="EMBL/GenBank/DDBJ databases">
        <authorList>
            <person name="Syromyatnikov M.Y."/>
            <person name="Popov V.N."/>
        </authorList>
    </citation>
    <scope>NUCLEOTIDE SEQUENCE [LARGE SCALE GENOMIC DNA]</scope>
</reference>
<name>A0A1J1IMX8_9DIPT</name>
<dbReference type="Proteomes" id="UP000183832">
    <property type="component" value="Unassembled WGS sequence"/>
</dbReference>